<accession>A0A7W1T4D9</accession>
<protein>
    <submittedName>
        <fullName evidence="3">SGNH/GDSL hydrolase family protein</fullName>
    </submittedName>
</protein>
<gene>
    <name evidence="3" type="ORF">HPK16_02755</name>
</gene>
<evidence type="ECO:0000259" key="2">
    <source>
        <dbReference type="Pfam" id="PF13472"/>
    </source>
</evidence>
<evidence type="ECO:0000313" key="4">
    <source>
        <dbReference type="Proteomes" id="UP000548787"/>
    </source>
</evidence>
<dbReference type="CDD" id="cd00229">
    <property type="entry name" value="SGNH_hydrolase"/>
    <property type="match status" value="1"/>
</dbReference>
<dbReference type="RefSeq" id="WP_181675487.1">
    <property type="nucleotide sequence ID" value="NZ_JABJVM010000002.1"/>
</dbReference>
<evidence type="ECO:0000313" key="3">
    <source>
        <dbReference type="EMBL" id="MBA3925250.1"/>
    </source>
</evidence>
<organism evidence="3 4">
    <name type="scientific">Listeria rustica</name>
    <dbReference type="NCBI Taxonomy" id="2713503"/>
    <lineage>
        <taxon>Bacteria</taxon>
        <taxon>Bacillati</taxon>
        <taxon>Bacillota</taxon>
        <taxon>Bacilli</taxon>
        <taxon>Bacillales</taxon>
        <taxon>Listeriaceae</taxon>
        <taxon>Listeria</taxon>
    </lineage>
</organism>
<comment type="caution">
    <text evidence="3">The sequence shown here is derived from an EMBL/GenBank/DDBJ whole genome shotgun (WGS) entry which is preliminary data.</text>
</comment>
<name>A0A7W1T4D9_9LIST</name>
<reference evidence="3 4" key="1">
    <citation type="submission" date="2020-08" db="EMBL/GenBank/DDBJ databases">
        <title>Listeria ohnekaius sp. nov. and Listeria portnoyii sp. nov. isolated from non-agricultural and natural environments.</title>
        <authorList>
            <person name="Weller D."/>
            <person name="Belias A.M."/>
            <person name="Liao J."/>
            <person name="Guo S."/>
            <person name="Orsi R.H."/>
            <person name="Wiedmann M."/>
        </authorList>
    </citation>
    <scope>NUCLEOTIDE SEQUENCE [LARGE SCALE GENOMIC DNA]</scope>
    <source>
        <strain evidence="3 4">FSL W9-0585</strain>
    </source>
</reference>
<proteinExistence type="predicted"/>
<feature type="chain" id="PRO_5031472405" evidence="1">
    <location>
        <begin position="24"/>
        <end position="228"/>
    </location>
</feature>
<dbReference type="Gene3D" id="3.40.50.1110">
    <property type="entry name" value="SGNH hydrolase"/>
    <property type="match status" value="1"/>
</dbReference>
<dbReference type="InterPro" id="IPR013830">
    <property type="entry name" value="SGNH_hydro"/>
</dbReference>
<dbReference type="Proteomes" id="UP000548787">
    <property type="component" value="Unassembled WGS sequence"/>
</dbReference>
<dbReference type="GO" id="GO:0016787">
    <property type="term" value="F:hydrolase activity"/>
    <property type="evidence" value="ECO:0007669"/>
    <property type="project" value="UniProtKB-KW"/>
</dbReference>
<keyword evidence="3" id="KW-0378">Hydrolase</keyword>
<dbReference type="EMBL" id="JABJVM010000002">
    <property type="protein sequence ID" value="MBA3925250.1"/>
    <property type="molecule type" value="Genomic_DNA"/>
</dbReference>
<dbReference type="InterPro" id="IPR036514">
    <property type="entry name" value="SGNH_hydro_sf"/>
</dbReference>
<dbReference type="AlphaFoldDB" id="A0A7W1T4D9"/>
<feature type="signal peptide" evidence="1">
    <location>
        <begin position="1"/>
        <end position="23"/>
    </location>
</feature>
<keyword evidence="1" id="KW-0732">Signal</keyword>
<dbReference type="Pfam" id="PF13472">
    <property type="entry name" value="Lipase_GDSL_2"/>
    <property type="match status" value="1"/>
</dbReference>
<evidence type="ECO:0000256" key="1">
    <source>
        <dbReference type="SAM" id="SignalP"/>
    </source>
</evidence>
<dbReference type="SUPFAM" id="SSF52266">
    <property type="entry name" value="SGNH hydrolase"/>
    <property type="match status" value="1"/>
</dbReference>
<sequence length="228" mass="25446">MKKLVLIMALLLTLTVGTGKVNAAEVTDWSNTTWNVLGDSLTDPNNTTATKRYFDYIQETMKIKKVNNYGKGGSTVSNLSLPMSERYISMDDSANLITVFGGLNDYGRNVELGTLNDTANNTYYGGLDTLLKGLVKKYPNKKIGFISMYSRTFFPSVNRIGIPDYAYVNAEIDVCDRYNIKHLNLYEIDSLNLGSSEGRQYSTPDGVHLNTQGHQHLAEIMEPFIKSL</sequence>
<feature type="domain" description="SGNH hydrolase-type esterase" evidence="2">
    <location>
        <begin position="36"/>
        <end position="215"/>
    </location>
</feature>
<keyword evidence="4" id="KW-1185">Reference proteome</keyword>